<sequence>AIQSSRFSCVGFPLAYIFLACKKKSMALKLKSSDNKIFEVEELVAVQSETIKSLVEDGCANNVIPLPNVDSKTLELVLDWCKNHVDVKLDEEKLKEYEDKFIEVDLAVLYDLLMAANYLNIKDLLNRASQKVADMLKGKKPEQIRETFNIVNDFSPEEEEEIRKENLWAFEE</sequence>
<dbReference type="SUPFAM" id="SSF81382">
    <property type="entry name" value="Skp1 dimerisation domain-like"/>
    <property type="match status" value="1"/>
</dbReference>
<evidence type="ECO:0000256" key="2">
    <source>
        <dbReference type="ARBA" id="ARBA00009993"/>
    </source>
</evidence>
<evidence type="ECO:0000313" key="6">
    <source>
        <dbReference type="EMBL" id="KAL0002790.1"/>
    </source>
</evidence>
<accession>A0AAW2CWW6</accession>
<comment type="pathway">
    <text evidence="1">Protein modification; protein ubiquitination.</text>
</comment>
<dbReference type="PIRSF" id="PIRSF028729">
    <property type="entry name" value="E3_ubiquit_lig_SCF_Skp"/>
    <property type="match status" value="1"/>
</dbReference>
<name>A0AAW2CWW6_9ROSI</name>
<reference evidence="6 7" key="1">
    <citation type="submission" date="2024-01" db="EMBL/GenBank/DDBJ databases">
        <title>A telomere-to-telomere, gap-free genome of sweet tea (Lithocarpus litseifolius).</title>
        <authorList>
            <person name="Zhou J."/>
        </authorList>
    </citation>
    <scope>NUCLEOTIDE SEQUENCE [LARGE SCALE GENOMIC DNA]</scope>
    <source>
        <strain evidence="6">Zhou-2022a</strain>
        <tissue evidence="6">Leaf</tissue>
    </source>
</reference>
<dbReference type="CDD" id="cd18322">
    <property type="entry name" value="BTB_POZ_SKP1"/>
    <property type="match status" value="1"/>
</dbReference>
<keyword evidence="3" id="KW-0833">Ubl conjugation pathway</keyword>
<dbReference type="InterPro" id="IPR011333">
    <property type="entry name" value="SKP1/BTB/POZ_sf"/>
</dbReference>
<evidence type="ECO:0008006" key="8">
    <source>
        <dbReference type="Google" id="ProtNLM"/>
    </source>
</evidence>
<feature type="domain" description="SKP1 component dimerisation" evidence="4">
    <location>
        <begin position="122"/>
        <end position="169"/>
    </location>
</feature>
<dbReference type="InterPro" id="IPR036296">
    <property type="entry name" value="SKP1-like_dim_sf"/>
</dbReference>
<organism evidence="6 7">
    <name type="scientific">Lithocarpus litseifolius</name>
    <dbReference type="NCBI Taxonomy" id="425828"/>
    <lineage>
        <taxon>Eukaryota</taxon>
        <taxon>Viridiplantae</taxon>
        <taxon>Streptophyta</taxon>
        <taxon>Embryophyta</taxon>
        <taxon>Tracheophyta</taxon>
        <taxon>Spermatophyta</taxon>
        <taxon>Magnoliopsida</taxon>
        <taxon>eudicotyledons</taxon>
        <taxon>Gunneridae</taxon>
        <taxon>Pentapetalae</taxon>
        <taxon>rosids</taxon>
        <taxon>fabids</taxon>
        <taxon>Fagales</taxon>
        <taxon>Fagaceae</taxon>
        <taxon>Lithocarpus</taxon>
    </lineage>
</organism>
<dbReference type="SMART" id="SM00512">
    <property type="entry name" value="Skp1"/>
    <property type="match status" value="1"/>
</dbReference>
<dbReference type="GO" id="GO:0009867">
    <property type="term" value="P:jasmonic acid mediated signaling pathway"/>
    <property type="evidence" value="ECO:0007669"/>
    <property type="project" value="UniProtKB-ARBA"/>
</dbReference>
<dbReference type="InterPro" id="IPR001232">
    <property type="entry name" value="SKP1-like"/>
</dbReference>
<comment type="caution">
    <text evidence="6">The sequence shown here is derived from an EMBL/GenBank/DDBJ whole genome shotgun (WGS) entry which is preliminary data.</text>
</comment>
<dbReference type="SUPFAM" id="SSF54695">
    <property type="entry name" value="POZ domain"/>
    <property type="match status" value="1"/>
</dbReference>
<dbReference type="PANTHER" id="PTHR11165">
    <property type="entry name" value="SKP1"/>
    <property type="match status" value="1"/>
</dbReference>
<proteinExistence type="inferred from homology"/>
<dbReference type="Pfam" id="PF01466">
    <property type="entry name" value="Skp1"/>
    <property type="match status" value="1"/>
</dbReference>
<dbReference type="AlphaFoldDB" id="A0AAW2CWW6"/>
<dbReference type="GO" id="GO:0006511">
    <property type="term" value="P:ubiquitin-dependent protein catabolic process"/>
    <property type="evidence" value="ECO:0007669"/>
    <property type="project" value="InterPro"/>
</dbReference>
<dbReference type="InterPro" id="IPR016072">
    <property type="entry name" value="Skp1_comp_dimer"/>
</dbReference>
<gene>
    <name evidence="6" type="ORF">SO802_016571</name>
</gene>
<evidence type="ECO:0000313" key="7">
    <source>
        <dbReference type="Proteomes" id="UP001459277"/>
    </source>
</evidence>
<dbReference type="Proteomes" id="UP001459277">
    <property type="component" value="Unassembled WGS sequence"/>
</dbReference>
<feature type="domain" description="SKP1 component POZ" evidence="5">
    <location>
        <begin position="27"/>
        <end position="85"/>
    </location>
</feature>
<dbReference type="Gene3D" id="3.30.710.10">
    <property type="entry name" value="Potassium Channel Kv1.1, Chain A"/>
    <property type="match status" value="1"/>
</dbReference>
<dbReference type="FunFam" id="3.30.710.10:FF:000026">
    <property type="entry name" value="E3 ubiquitin ligase complex SCF subunit"/>
    <property type="match status" value="1"/>
</dbReference>
<evidence type="ECO:0000259" key="4">
    <source>
        <dbReference type="Pfam" id="PF01466"/>
    </source>
</evidence>
<protein>
    <recommendedName>
        <fullName evidence="8">SKP1-like protein</fullName>
    </recommendedName>
</protein>
<dbReference type="InterPro" id="IPR016897">
    <property type="entry name" value="SKP1"/>
</dbReference>
<dbReference type="InterPro" id="IPR016073">
    <property type="entry name" value="Skp1_comp_POZ"/>
</dbReference>
<evidence type="ECO:0000259" key="5">
    <source>
        <dbReference type="Pfam" id="PF03931"/>
    </source>
</evidence>
<evidence type="ECO:0000256" key="1">
    <source>
        <dbReference type="ARBA" id="ARBA00004906"/>
    </source>
</evidence>
<dbReference type="Pfam" id="PF03931">
    <property type="entry name" value="Skp1_POZ"/>
    <property type="match status" value="1"/>
</dbReference>
<evidence type="ECO:0000256" key="3">
    <source>
        <dbReference type="ARBA" id="ARBA00022786"/>
    </source>
</evidence>
<comment type="similarity">
    <text evidence="2">Belongs to the SKP1 family.</text>
</comment>
<keyword evidence="7" id="KW-1185">Reference proteome</keyword>
<dbReference type="EMBL" id="JAZDWU010000005">
    <property type="protein sequence ID" value="KAL0002790.1"/>
    <property type="molecule type" value="Genomic_DNA"/>
</dbReference>
<feature type="non-terminal residue" evidence="6">
    <location>
        <position position="1"/>
    </location>
</feature>